<feature type="transmembrane region" description="Helical" evidence="2">
    <location>
        <begin position="80"/>
        <end position="98"/>
    </location>
</feature>
<keyword evidence="2" id="KW-0812">Transmembrane</keyword>
<accession>A0A7S3V1T6</accession>
<evidence type="ECO:0000256" key="3">
    <source>
        <dbReference type="SAM" id="SignalP"/>
    </source>
</evidence>
<evidence type="ECO:0000256" key="1">
    <source>
        <dbReference type="SAM" id="MobiDB-lite"/>
    </source>
</evidence>
<protein>
    <submittedName>
        <fullName evidence="4">Uncharacterized protein</fullName>
    </submittedName>
</protein>
<evidence type="ECO:0000256" key="2">
    <source>
        <dbReference type="SAM" id="Phobius"/>
    </source>
</evidence>
<sequence>MFLVFVVGLGLVLRTYSKKPKLQSDLVSTSQVNMVDVTRNDSSNSSPGTPPNDKEHLPNIGQVENSENTTDAESRKWETFLVFVFMCVGVVTSIYAVAEIVSEQSSLCSAVDLTKASKLFVVSAIKGTAGREQLCLKNSGSFDIYSNLIERKRETKVEYTVAVEKKSLTITEGVCVTDNAVNLLLPEDFEAKKIREARAFAGSLCFPAHNDTDMLSGPISVALENVETGLKDNSFVALTLFIYAFVSVQLLIVPVDICFPCFFCNECV</sequence>
<feature type="signal peptide" evidence="3">
    <location>
        <begin position="1"/>
        <end position="17"/>
    </location>
</feature>
<proteinExistence type="predicted"/>
<reference evidence="4" key="1">
    <citation type="submission" date="2021-01" db="EMBL/GenBank/DDBJ databases">
        <authorList>
            <person name="Corre E."/>
            <person name="Pelletier E."/>
            <person name="Niang G."/>
            <person name="Scheremetjew M."/>
            <person name="Finn R."/>
            <person name="Kale V."/>
            <person name="Holt S."/>
            <person name="Cochrane G."/>
            <person name="Meng A."/>
            <person name="Brown T."/>
            <person name="Cohen L."/>
        </authorList>
    </citation>
    <scope>NUCLEOTIDE SEQUENCE</scope>
    <source>
        <strain evidence="4">GSBS06</strain>
    </source>
</reference>
<keyword evidence="2" id="KW-0472">Membrane</keyword>
<keyword evidence="3" id="KW-0732">Signal</keyword>
<organism evidence="4">
    <name type="scientific">Aplanochytrium stocchinoi</name>
    <dbReference type="NCBI Taxonomy" id="215587"/>
    <lineage>
        <taxon>Eukaryota</taxon>
        <taxon>Sar</taxon>
        <taxon>Stramenopiles</taxon>
        <taxon>Bigyra</taxon>
        <taxon>Labyrinthulomycetes</taxon>
        <taxon>Thraustochytrida</taxon>
        <taxon>Thraustochytriidae</taxon>
        <taxon>Aplanochytrium</taxon>
    </lineage>
</organism>
<evidence type="ECO:0000313" key="4">
    <source>
        <dbReference type="EMBL" id="CAE0445895.1"/>
    </source>
</evidence>
<gene>
    <name evidence="4" type="ORF">ASTO00021_LOCUS15898</name>
</gene>
<feature type="transmembrane region" description="Helical" evidence="2">
    <location>
        <begin position="235"/>
        <end position="255"/>
    </location>
</feature>
<feature type="region of interest" description="Disordered" evidence="1">
    <location>
        <begin position="37"/>
        <end position="70"/>
    </location>
</feature>
<name>A0A7S3V1T6_9STRA</name>
<dbReference type="EMBL" id="HBIN01020765">
    <property type="protein sequence ID" value="CAE0445895.1"/>
    <property type="molecule type" value="Transcribed_RNA"/>
</dbReference>
<feature type="chain" id="PRO_5031310055" evidence="3">
    <location>
        <begin position="18"/>
        <end position="268"/>
    </location>
</feature>
<dbReference type="AlphaFoldDB" id="A0A7S3V1T6"/>
<keyword evidence="2" id="KW-1133">Transmembrane helix</keyword>